<evidence type="ECO:0000313" key="1">
    <source>
        <dbReference type="EMBL" id="SSX14081.1"/>
    </source>
</evidence>
<proteinExistence type="predicted"/>
<gene>
    <name evidence="1" type="primary">CSON006548</name>
</gene>
<accession>A0A336LB09</accession>
<reference evidence="1" key="1">
    <citation type="submission" date="2018-04" db="EMBL/GenBank/DDBJ databases">
        <authorList>
            <person name="Go L.Y."/>
            <person name="Mitchell J.A."/>
        </authorList>
    </citation>
    <scope>NUCLEOTIDE SEQUENCE</scope>
    <source>
        <tissue evidence="1">Whole organism</tissue>
    </source>
</reference>
<dbReference type="EMBL" id="UFQT01002451">
    <property type="protein sequence ID" value="SSX33499.1"/>
    <property type="molecule type" value="Genomic_DNA"/>
</dbReference>
<name>A0A336LB09_CULSO</name>
<reference evidence="2" key="2">
    <citation type="submission" date="2018-07" db="EMBL/GenBank/DDBJ databases">
        <authorList>
            <person name="Quirk P.G."/>
            <person name="Krulwich T.A."/>
        </authorList>
    </citation>
    <scope>NUCLEOTIDE SEQUENCE</scope>
</reference>
<organism evidence="1">
    <name type="scientific">Culicoides sonorensis</name>
    <name type="common">Biting midge</name>
    <dbReference type="NCBI Taxonomy" id="179676"/>
    <lineage>
        <taxon>Eukaryota</taxon>
        <taxon>Metazoa</taxon>
        <taxon>Ecdysozoa</taxon>
        <taxon>Arthropoda</taxon>
        <taxon>Hexapoda</taxon>
        <taxon>Insecta</taxon>
        <taxon>Pterygota</taxon>
        <taxon>Neoptera</taxon>
        <taxon>Endopterygota</taxon>
        <taxon>Diptera</taxon>
        <taxon>Nematocera</taxon>
        <taxon>Chironomoidea</taxon>
        <taxon>Ceratopogonidae</taxon>
        <taxon>Ceratopogoninae</taxon>
        <taxon>Culicoides</taxon>
        <taxon>Monoculicoides</taxon>
    </lineage>
</organism>
<dbReference type="AlphaFoldDB" id="A0A336LB09"/>
<dbReference type="VEuPathDB" id="VectorBase:CSON006548"/>
<dbReference type="EMBL" id="UFQS01002451">
    <property type="protein sequence ID" value="SSX14081.1"/>
    <property type="molecule type" value="Genomic_DNA"/>
</dbReference>
<evidence type="ECO:0000313" key="2">
    <source>
        <dbReference type="EMBL" id="SSX33499.1"/>
    </source>
</evidence>
<sequence>MRALSSTGIVTPCGNLSLMESTATHSVGGLSSTAVTLYRIFSALIGLDELKLNKLHKHKNSITSHYTHTYFVLAGFITSVILQHRYLFPCKTSTRSPTKNLSLIKWNTSSINSEIFDLFVCDATIMTGPRTVRGNCLKMCLASLSDSKASSYIPKKHMIH</sequence>
<protein>
    <submittedName>
        <fullName evidence="1">CSON006548 protein</fullName>
    </submittedName>
</protein>